<proteinExistence type="inferred from homology"/>
<dbReference type="AlphaFoldDB" id="A0A060JGW1"/>
<keyword evidence="10" id="KW-0198">Cysteine biosynthesis</keyword>
<dbReference type="PATRIC" id="fig|529884.3.peg.935"/>
<dbReference type="SUPFAM" id="SSF51161">
    <property type="entry name" value="Trimeric LpxA-like enzymes"/>
    <property type="match status" value="1"/>
</dbReference>
<name>A0A060JGW1_9MICO</name>
<dbReference type="GO" id="GO:0006535">
    <property type="term" value="P:cysteine biosynthetic process from serine"/>
    <property type="evidence" value="ECO:0007669"/>
    <property type="project" value="InterPro"/>
</dbReference>
<dbReference type="InterPro" id="IPR001451">
    <property type="entry name" value="Hexapep"/>
</dbReference>
<dbReference type="InterPro" id="IPR018357">
    <property type="entry name" value="Hexapep_transf_CS"/>
</dbReference>
<dbReference type="InterPro" id="IPR042122">
    <property type="entry name" value="Ser_AcTrfase_N_sf"/>
</dbReference>
<evidence type="ECO:0000256" key="13">
    <source>
        <dbReference type="PIRNR" id="PIRNR000441"/>
    </source>
</evidence>
<evidence type="ECO:0000256" key="9">
    <source>
        <dbReference type="ARBA" id="ARBA00022737"/>
    </source>
</evidence>
<evidence type="ECO:0000256" key="8">
    <source>
        <dbReference type="ARBA" id="ARBA00022679"/>
    </source>
</evidence>
<dbReference type="NCBIfam" id="TIGR01172">
    <property type="entry name" value="cysE"/>
    <property type="match status" value="1"/>
</dbReference>
<dbReference type="FunFam" id="2.160.10.10:FF:000007">
    <property type="entry name" value="Serine acetyltransferase"/>
    <property type="match status" value="1"/>
</dbReference>
<comment type="subcellular location">
    <subcellularLocation>
        <location evidence="1">Cytoplasm</location>
    </subcellularLocation>
</comment>
<dbReference type="PROSITE" id="PS00101">
    <property type="entry name" value="HEXAPEP_TRANSFERASES"/>
    <property type="match status" value="1"/>
</dbReference>
<dbReference type="OrthoDB" id="9801456at2"/>
<evidence type="ECO:0000256" key="11">
    <source>
        <dbReference type="ARBA" id="ARBA00023315"/>
    </source>
</evidence>
<dbReference type="HOGENOM" id="CLU_051638_10_1_11"/>
<dbReference type="EMBL" id="CP007490">
    <property type="protein sequence ID" value="AIC47772.1"/>
    <property type="molecule type" value="Genomic_DNA"/>
</dbReference>
<evidence type="ECO:0000256" key="2">
    <source>
        <dbReference type="ARBA" id="ARBA00004876"/>
    </source>
</evidence>
<dbReference type="EC" id="2.3.1.30" evidence="4 13"/>
<organism evidence="14 15">
    <name type="scientific">Rhodoluna lacicola</name>
    <dbReference type="NCBI Taxonomy" id="529884"/>
    <lineage>
        <taxon>Bacteria</taxon>
        <taxon>Bacillati</taxon>
        <taxon>Actinomycetota</taxon>
        <taxon>Actinomycetes</taxon>
        <taxon>Micrococcales</taxon>
        <taxon>Microbacteriaceae</taxon>
        <taxon>Luna cluster</taxon>
        <taxon>Luna-1 subcluster</taxon>
        <taxon>Rhodoluna</taxon>
    </lineage>
</organism>
<keyword evidence="15" id="KW-1185">Reference proteome</keyword>
<dbReference type="Gene3D" id="1.10.3130.10">
    <property type="entry name" value="serine acetyltransferase, domain 1"/>
    <property type="match status" value="1"/>
</dbReference>
<keyword evidence="7" id="KW-0028">Amino-acid biosynthesis</keyword>
<dbReference type="CDD" id="cd03354">
    <property type="entry name" value="LbH_SAT"/>
    <property type="match status" value="1"/>
</dbReference>
<dbReference type="Pfam" id="PF00132">
    <property type="entry name" value="Hexapep"/>
    <property type="match status" value="1"/>
</dbReference>
<dbReference type="NCBIfam" id="NF041874">
    <property type="entry name" value="EPS_EpsC"/>
    <property type="match status" value="1"/>
</dbReference>
<dbReference type="Gene3D" id="2.160.10.10">
    <property type="entry name" value="Hexapeptide repeat proteins"/>
    <property type="match status" value="1"/>
</dbReference>
<gene>
    <name evidence="14" type="ORF">Rhola_00009720</name>
</gene>
<keyword evidence="8 13" id="KW-0808">Transferase</keyword>
<evidence type="ECO:0000256" key="7">
    <source>
        <dbReference type="ARBA" id="ARBA00022605"/>
    </source>
</evidence>
<reference evidence="14 15" key="1">
    <citation type="journal article" date="2014" name="Int. J. Syst. Evol. Microbiol.">
        <title>Rhodoluna lacicola gen. nov., sp. nov., a planktonic freshwater bacterium with stream-lined genome.</title>
        <authorList>
            <person name="Hahn M."/>
            <person name="Schmidt J."/>
            <person name="Taipale S.J."/>
            <person name="Doolittle W.F."/>
            <person name="Koll U."/>
        </authorList>
    </citation>
    <scope>NUCLEOTIDE SEQUENCE [LARGE SCALE GENOMIC DNA]</scope>
    <source>
        <strain evidence="14 15">MWH-Ta8</strain>
    </source>
</reference>
<comment type="similarity">
    <text evidence="3 13">Belongs to the transferase hexapeptide repeat family.</text>
</comment>
<evidence type="ECO:0000256" key="5">
    <source>
        <dbReference type="ARBA" id="ARBA00018522"/>
    </source>
</evidence>
<dbReference type="PIRSF" id="PIRSF000441">
    <property type="entry name" value="CysE"/>
    <property type="match status" value="1"/>
</dbReference>
<comment type="pathway">
    <text evidence="2">Amino-acid biosynthesis; L-cysteine biosynthesis; L-cysteine from L-serine: step 1/2.</text>
</comment>
<dbReference type="KEGG" id="rla:Rhola_00009720"/>
<evidence type="ECO:0000256" key="6">
    <source>
        <dbReference type="ARBA" id="ARBA00022490"/>
    </source>
</evidence>
<dbReference type="GO" id="GO:0005737">
    <property type="term" value="C:cytoplasm"/>
    <property type="evidence" value="ECO:0007669"/>
    <property type="project" value="UniProtKB-SubCell"/>
</dbReference>
<evidence type="ECO:0000256" key="1">
    <source>
        <dbReference type="ARBA" id="ARBA00004496"/>
    </source>
</evidence>
<dbReference type="STRING" id="529884.Rhola_00009720"/>
<dbReference type="InterPro" id="IPR005881">
    <property type="entry name" value="Ser_O-AcTrfase"/>
</dbReference>
<dbReference type="RefSeq" id="WP_038502777.1">
    <property type="nucleotide sequence ID" value="NZ_CP007490.1"/>
</dbReference>
<evidence type="ECO:0000256" key="10">
    <source>
        <dbReference type="ARBA" id="ARBA00023192"/>
    </source>
</evidence>
<dbReference type="InterPro" id="IPR011004">
    <property type="entry name" value="Trimer_LpxA-like_sf"/>
</dbReference>
<sequence length="168" mass="18067">MIRIREDIQAGLAKDPATRSALELFLTSPGLHALWSHQVAHLLWKWGWHIPARMHSQWTRFWTGIEIHPGATIGRRVVIDHGMGVVIGETAIVGDDVLIYHGVTLGGKINDRVKRHPTIGNNVLLGAGAKIIGDIEIGDGAMIGANAVVTKNVPAGAVIVGPQIKPIN</sequence>
<dbReference type="GO" id="GO:0009001">
    <property type="term" value="F:serine O-acetyltransferase activity"/>
    <property type="evidence" value="ECO:0007669"/>
    <property type="project" value="UniProtKB-EC"/>
</dbReference>
<evidence type="ECO:0000313" key="14">
    <source>
        <dbReference type="EMBL" id="AIC47772.1"/>
    </source>
</evidence>
<dbReference type="FunFam" id="1.10.3130.10:FF:000003">
    <property type="entry name" value="Serine acetyltransferase"/>
    <property type="match status" value="1"/>
</dbReference>
<protein>
    <recommendedName>
        <fullName evidence="5 13">Serine acetyltransferase</fullName>
        <ecNumber evidence="4 13">2.3.1.30</ecNumber>
    </recommendedName>
</protein>
<keyword evidence="11 13" id="KW-0012">Acyltransferase</keyword>
<comment type="catalytic activity">
    <reaction evidence="12 13">
        <text>L-serine + acetyl-CoA = O-acetyl-L-serine + CoA</text>
        <dbReference type="Rhea" id="RHEA:24560"/>
        <dbReference type="ChEBI" id="CHEBI:33384"/>
        <dbReference type="ChEBI" id="CHEBI:57287"/>
        <dbReference type="ChEBI" id="CHEBI:57288"/>
        <dbReference type="ChEBI" id="CHEBI:58340"/>
        <dbReference type="EC" id="2.3.1.30"/>
    </reaction>
</comment>
<dbReference type="Proteomes" id="UP000067708">
    <property type="component" value="Chromosome"/>
</dbReference>
<evidence type="ECO:0000256" key="12">
    <source>
        <dbReference type="ARBA" id="ARBA00049486"/>
    </source>
</evidence>
<keyword evidence="9" id="KW-0677">Repeat</keyword>
<dbReference type="InterPro" id="IPR053376">
    <property type="entry name" value="Serine_acetyltransferase"/>
</dbReference>
<keyword evidence="6" id="KW-0963">Cytoplasm</keyword>
<dbReference type="eggNOG" id="COG1045">
    <property type="taxonomic scope" value="Bacteria"/>
</dbReference>
<dbReference type="PANTHER" id="PTHR42811">
    <property type="entry name" value="SERINE ACETYLTRANSFERASE"/>
    <property type="match status" value="1"/>
</dbReference>
<evidence type="ECO:0000256" key="3">
    <source>
        <dbReference type="ARBA" id="ARBA00007274"/>
    </source>
</evidence>
<evidence type="ECO:0000313" key="15">
    <source>
        <dbReference type="Proteomes" id="UP000067708"/>
    </source>
</evidence>
<dbReference type="InterPro" id="IPR045304">
    <property type="entry name" value="LbH_SAT"/>
</dbReference>
<evidence type="ECO:0000256" key="4">
    <source>
        <dbReference type="ARBA" id="ARBA00013266"/>
    </source>
</evidence>
<accession>A0A060JGW1</accession>